<organism evidence="2 3">
    <name type="scientific">Puccinia striiformis</name>
    <dbReference type="NCBI Taxonomy" id="27350"/>
    <lineage>
        <taxon>Eukaryota</taxon>
        <taxon>Fungi</taxon>
        <taxon>Dikarya</taxon>
        <taxon>Basidiomycota</taxon>
        <taxon>Pucciniomycotina</taxon>
        <taxon>Pucciniomycetes</taxon>
        <taxon>Pucciniales</taxon>
        <taxon>Pucciniaceae</taxon>
        <taxon>Puccinia</taxon>
    </lineage>
</organism>
<reference evidence="3" key="2">
    <citation type="journal article" date="2018" name="BMC Genomics">
        <title>Genomic insights into host adaptation between the wheat stripe rust pathogen (Puccinia striiformis f. sp. tritici) and the barley stripe rust pathogen (Puccinia striiformis f. sp. hordei).</title>
        <authorList>
            <person name="Xia C."/>
            <person name="Wang M."/>
            <person name="Yin C."/>
            <person name="Cornejo O.E."/>
            <person name="Hulbert S.H."/>
            <person name="Chen X."/>
        </authorList>
    </citation>
    <scope>NUCLEOTIDE SEQUENCE [LARGE SCALE GENOMIC DNA]</scope>
    <source>
        <strain evidence="3">93TX-2</strain>
    </source>
</reference>
<evidence type="ECO:0000313" key="2">
    <source>
        <dbReference type="EMBL" id="POW02049.1"/>
    </source>
</evidence>
<protein>
    <submittedName>
        <fullName evidence="2">Uncharacterized protein</fullName>
    </submittedName>
</protein>
<dbReference type="Pfam" id="PF07412">
    <property type="entry name" value="Geminin"/>
    <property type="match status" value="1"/>
</dbReference>
<dbReference type="VEuPathDB" id="FungiDB:PSTT_07240"/>
<gene>
    <name evidence="2" type="ORF">PSHT_12301</name>
</gene>
<dbReference type="AlphaFoldDB" id="A0A2S4UXN4"/>
<comment type="caution">
    <text evidence="2">The sequence shown here is derived from an EMBL/GenBank/DDBJ whole genome shotgun (WGS) entry which is preliminary data.</text>
</comment>
<sequence>MSNEGVPFSVPISDEGVPFSDAGSDLEETESIIDSLAKAIVHNSNTVEEIDESHSKDPIKTCEEEDRSSMSVVRYFNSTEEAKDCRRSLSVHEPASSTEVVYAEERSTTKRKQRETDSYEPASSTEVVYAEEPSPAEICRWSERETIDMLNIMKANPPSSIDTAFWIRMSDFLREAGHKDRTHGAVKSKWKKCGFMINTLKHLLKEEKTITFDEDAQIVCDPLLKAPKIVKALQARLRSKAGERTACWDNVHIPYYHAFNNAWGAHLQHKQLIERSI</sequence>
<feature type="region of interest" description="Disordered" evidence="1">
    <location>
        <begin position="1"/>
        <end position="26"/>
    </location>
</feature>
<reference evidence="2 3" key="1">
    <citation type="submission" date="2017-12" db="EMBL/GenBank/DDBJ databases">
        <title>Gene loss provides genomic basis for host adaptation in cereal stripe rust fungi.</title>
        <authorList>
            <person name="Xia C."/>
        </authorList>
    </citation>
    <scope>NUCLEOTIDE SEQUENCE [LARGE SCALE GENOMIC DNA]</scope>
    <source>
        <strain evidence="2 3">93TX-2</strain>
    </source>
</reference>
<dbReference type="VEuPathDB" id="FungiDB:PSHT_12301"/>
<dbReference type="EMBL" id="PKSM01000221">
    <property type="protein sequence ID" value="POW02049.1"/>
    <property type="molecule type" value="Genomic_DNA"/>
</dbReference>
<feature type="region of interest" description="Disordered" evidence="1">
    <location>
        <begin position="87"/>
        <end position="126"/>
    </location>
</feature>
<keyword evidence="3" id="KW-1185">Reference proteome</keyword>
<evidence type="ECO:0000313" key="3">
    <source>
        <dbReference type="Proteomes" id="UP000238274"/>
    </source>
</evidence>
<reference evidence="3" key="3">
    <citation type="journal article" date="2018" name="Mol. Plant Microbe Interact.">
        <title>Genome sequence resources for the wheat stripe rust pathogen (Puccinia striiformis f. sp. tritici) and the barley stripe rust pathogen (Puccinia striiformis f. sp. hordei).</title>
        <authorList>
            <person name="Xia C."/>
            <person name="Wang M."/>
            <person name="Yin C."/>
            <person name="Cornejo O.E."/>
            <person name="Hulbert S.H."/>
            <person name="Chen X."/>
        </authorList>
    </citation>
    <scope>NUCLEOTIDE SEQUENCE [LARGE SCALE GENOMIC DNA]</scope>
    <source>
        <strain evidence="3">93TX-2</strain>
    </source>
</reference>
<name>A0A2S4UXN4_9BASI</name>
<evidence type="ECO:0000256" key="1">
    <source>
        <dbReference type="SAM" id="MobiDB-lite"/>
    </source>
</evidence>
<dbReference type="InterPro" id="IPR022786">
    <property type="entry name" value="Geminin/Multicilin"/>
</dbReference>
<dbReference type="Proteomes" id="UP000238274">
    <property type="component" value="Unassembled WGS sequence"/>
</dbReference>
<proteinExistence type="predicted"/>
<accession>A0A2S4UXN4</accession>